<dbReference type="SUPFAM" id="SSF56219">
    <property type="entry name" value="DNase I-like"/>
    <property type="match status" value="1"/>
</dbReference>
<feature type="domain" description="Endonuclease/exonuclease/phosphatase" evidence="1">
    <location>
        <begin position="24"/>
        <end position="146"/>
    </location>
</feature>
<comment type="caution">
    <text evidence="2">The sequence shown here is derived from an EMBL/GenBank/DDBJ whole genome shotgun (WGS) entry which is preliminary data.</text>
</comment>
<dbReference type="OrthoDB" id="5588509at2759"/>
<evidence type="ECO:0000313" key="3">
    <source>
        <dbReference type="Proteomes" id="UP001150538"/>
    </source>
</evidence>
<gene>
    <name evidence="2" type="ORF">H4219_005367</name>
</gene>
<dbReference type="Pfam" id="PF03372">
    <property type="entry name" value="Exo_endo_phos"/>
    <property type="match status" value="1"/>
</dbReference>
<accession>A0A9W7ZN80</accession>
<protein>
    <recommendedName>
        <fullName evidence="1">Endonuclease/exonuclease/phosphatase domain-containing protein</fullName>
    </recommendedName>
</protein>
<dbReference type="Gene3D" id="3.60.10.10">
    <property type="entry name" value="Endonuclease/exonuclease/phosphatase"/>
    <property type="match status" value="1"/>
</dbReference>
<dbReference type="EMBL" id="JANBPU010000290">
    <property type="protein sequence ID" value="KAJ1913050.1"/>
    <property type="molecule type" value="Genomic_DNA"/>
</dbReference>
<keyword evidence="3" id="KW-1185">Reference proteome</keyword>
<dbReference type="InterPro" id="IPR036691">
    <property type="entry name" value="Endo/exonu/phosph_ase_sf"/>
</dbReference>
<name>A0A9W7ZN80_9FUNG</name>
<dbReference type="AlphaFoldDB" id="A0A9W7ZN80"/>
<proteinExistence type="predicted"/>
<sequence>MGGKSSQVAATKNHYLAALTNSDSFNADVIFLQECNFASTPQDYFSRCFPQFQAQGSNQGPPGSPIPYHDTVTLVKSSLTASIPLTDFCWSRVITTLLPDMGIALINLHGPPFASPIFFNCLYEPLQAIQSKGWSLIVAGDFNAAPLSCDWANADHSTSPAALGELMDSLSLIDLAVQQELQALEEQALTTTNFASVKIQITMAKKWVKKGDQISPWMAMMT</sequence>
<evidence type="ECO:0000259" key="1">
    <source>
        <dbReference type="Pfam" id="PF03372"/>
    </source>
</evidence>
<organism evidence="2 3">
    <name type="scientific">Mycoemilia scoparia</name>
    <dbReference type="NCBI Taxonomy" id="417184"/>
    <lineage>
        <taxon>Eukaryota</taxon>
        <taxon>Fungi</taxon>
        <taxon>Fungi incertae sedis</taxon>
        <taxon>Zoopagomycota</taxon>
        <taxon>Kickxellomycotina</taxon>
        <taxon>Kickxellomycetes</taxon>
        <taxon>Kickxellales</taxon>
        <taxon>Kickxellaceae</taxon>
        <taxon>Mycoemilia</taxon>
    </lineage>
</organism>
<reference evidence="2" key="1">
    <citation type="submission" date="2022-07" db="EMBL/GenBank/DDBJ databases">
        <title>Phylogenomic reconstructions and comparative analyses of Kickxellomycotina fungi.</title>
        <authorList>
            <person name="Reynolds N.K."/>
            <person name="Stajich J.E."/>
            <person name="Barry K."/>
            <person name="Grigoriev I.V."/>
            <person name="Crous P."/>
            <person name="Smith M.E."/>
        </authorList>
    </citation>
    <scope>NUCLEOTIDE SEQUENCE</scope>
    <source>
        <strain evidence="2">NBRC 100468</strain>
    </source>
</reference>
<dbReference type="InterPro" id="IPR005135">
    <property type="entry name" value="Endo/exonuclease/phosphatase"/>
</dbReference>
<evidence type="ECO:0000313" key="2">
    <source>
        <dbReference type="EMBL" id="KAJ1913050.1"/>
    </source>
</evidence>
<dbReference type="GO" id="GO:0003824">
    <property type="term" value="F:catalytic activity"/>
    <property type="evidence" value="ECO:0007669"/>
    <property type="project" value="InterPro"/>
</dbReference>
<dbReference type="Proteomes" id="UP001150538">
    <property type="component" value="Unassembled WGS sequence"/>
</dbReference>